<dbReference type="PANTHER" id="PTHR22954">
    <property type="entry name" value="RETROVIRAL PROTEASE-RELATED"/>
    <property type="match status" value="1"/>
</dbReference>
<name>A0A914PD30_9BILA</name>
<evidence type="ECO:0000256" key="1">
    <source>
        <dbReference type="SAM" id="Coils"/>
    </source>
</evidence>
<protein>
    <submittedName>
        <fullName evidence="3">Uncharacterized protein</fullName>
    </submittedName>
</protein>
<reference evidence="3" key="1">
    <citation type="submission" date="2022-11" db="UniProtKB">
        <authorList>
            <consortium name="WormBaseParasite"/>
        </authorList>
    </citation>
    <scope>IDENTIFICATION</scope>
</reference>
<keyword evidence="1" id="KW-0175">Coiled coil</keyword>
<organism evidence="2 3">
    <name type="scientific">Panagrolaimus davidi</name>
    <dbReference type="NCBI Taxonomy" id="227884"/>
    <lineage>
        <taxon>Eukaryota</taxon>
        <taxon>Metazoa</taxon>
        <taxon>Ecdysozoa</taxon>
        <taxon>Nematoda</taxon>
        <taxon>Chromadorea</taxon>
        <taxon>Rhabditida</taxon>
        <taxon>Tylenchina</taxon>
        <taxon>Panagrolaimomorpha</taxon>
        <taxon>Panagrolaimoidea</taxon>
        <taxon>Panagrolaimidae</taxon>
        <taxon>Panagrolaimus</taxon>
    </lineage>
</organism>
<dbReference type="Proteomes" id="UP000887578">
    <property type="component" value="Unplaced"/>
</dbReference>
<sequence>MSGQIRTTLGRDSAHAERHCDEYKEAIDRQPAPWDIKAKANFDGLLRKLQKDAKKLEESWKKWETMIDRIQDEDEHHNELELFNNWKDDEKYVEVMDNLEQYIAEIESYMQVPWTPTAGATPSIVNSSDDEETDMTPINVSALNIPKFAGDYSEWNTFWELFDIYVHQGKYPVISKLAALRSLLQGRALAEIQGISTTAVNYPTVIQILKKRFGNQQFIIRELEQKLDSIPPARPNPASIGSTVTAVTNMCRQLKNLGIDIDNNSMKNNVVKKMPPREQRQLQELMFDKPNTSIDDILEKMKEMEIKVGTLNRFFFHKKRRFRWD</sequence>
<keyword evidence="2" id="KW-1185">Reference proteome</keyword>
<dbReference type="WBParaSite" id="PDA_v2.g16046.t1">
    <property type="protein sequence ID" value="PDA_v2.g16046.t1"/>
    <property type="gene ID" value="PDA_v2.g16046"/>
</dbReference>
<dbReference type="AlphaFoldDB" id="A0A914PD30"/>
<proteinExistence type="predicted"/>
<feature type="coiled-coil region" evidence="1">
    <location>
        <begin position="39"/>
        <end position="73"/>
    </location>
</feature>
<evidence type="ECO:0000313" key="2">
    <source>
        <dbReference type="Proteomes" id="UP000887578"/>
    </source>
</evidence>
<evidence type="ECO:0000313" key="3">
    <source>
        <dbReference type="WBParaSite" id="PDA_v2.g16046.t1"/>
    </source>
</evidence>
<dbReference type="PANTHER" id="PTHR22954:SF3">
    <property type="entry name" value="PROTEIN CBG08539"/>
    <property type="match status" value="1"/>
</dbReference>
<dbReference type="Pfam" id="PF03564">
    <property type="entry name" value="DUF1759"/>
    <property type="match status" value="1"/>
</dbReference>
<dbReference type="InterPro" id="IPR005312">
    <property type="entry name" value="DUF1759"/>
</dbReference>
<accession>A0A914PD30</accession>